<dbReference type="KEGG" id="bvi:Bcep1808_7679"/>
<keyword evidence="1" id="KW-0614">Plasmid</keyword>
<dbReference type="HOGENOM" id="CLU_2033742_0_0_4"/>
<gene>
    <name evidence="1" type="ordered locus">Bcep1808_7679</name>
</gene>
<sequence length="121" mass="13138">MSKYGKLAAPSITDGIIRTSRGRAYVLSDWPDGGRPTDHFDQGRWADCLHACLFAASLRGIPADIEDDGPVHELSHLVCGIPICTHNTMENLREQVHELELFVSDFVSRAGLNPAPAGRGA</sequence>
<evidence type="ECO:0000313" key="2">
    <source>
        <dbReference type="Proteomes" id="UP000002287"/>
    </source>
</evidence>
<proteinExistence type="predicted"/>
<reference evidence="1 2" key="1">
    <citation type="submission" date="2007-03" db="EMBL/GenBank/DDBJ databases">
        <title>Complete sequence of plasmid pBVIE05 of Burkholderia vietnamiensis G4.</title>
        <authorList>
            <consortium name="US DOE Joint Genome Institute"/>
            <person name="Copeland A."/>
            <person name="Lucas S."/>
            <person name="Lapidus A."/>
            <person name="Barry K."/>
            <person name="Detter J.C."/>
            <person name="Glavina del Rio T."/>
            <person name="Hammon N."/>
            <person name="Israni S."/>
            <person name="Dalin E."/>
            <person name="Tice H."/>
            <person name="Pitluck S."/>
            <person name="Chain P."/>
            <person name="Malfatti S."/>
            <person name="Shin M."/>
            <person name="Vergez L."/>
            <person name="Schmutz J."/>
            <person name="Larimer F."/>
            <person name="Land M."/>
            <person name="Hauser L."/>
            <person name="Kyrpides N."/>
            <person name="Tiedje J."/>
            <person name="Richardson P."/>
        </authorList>
    </citation>
    <scope>NUCLEOTIDE SEQUENCE [LARGE SCALE GENOMIC DNA]</scope>
    <source>
        <strain evidence="2">G4 / LMG 22486</strain>
        <plasmid evidence="1 2">pBVIE05</plasmid>
    </source>
</reference>
<dbReference type="AlphaFoldDB" id="A4JW96"/>
<dbReference type="EMBL" id="CP000621">
    <property type="protein sequence ID" value="ABO60549.1"/>
    <property type="molecule type" value="Genomic_DNA"/>
</dbReference>
<evidence type="ECO:0000313" key="1">
    <source>
        <dbReference type="EMBL" id="ABO60549.1"/>
    </source>
</evidence>
<geneLocation type="plasmid" evidence="1 2">
    <name>pBVIE05</name>
</geneLocation>
<protein>
    <submittedName>
        <fullName evidence="1">Uncharacterized protein</fullName>
    </submittedName>
</protein>
<dbReference type="Proteomes" id="UP000002287">
    <property type="component" value="Plasmid pBVIE05"/>
</dbReference>
<accession>A4JW96</accession>
<organism evidence="1 2">
    <name type="scientific">Burkholderia vietnamiensis (strain G4 / LMG 22486)</name>
    <name type="common">Burkholderia cepacia (strain R1808)</name>
    <dbReference type="NCBI Taxonomy" id="269482"/>
    <lineage>
        <taxon>Bacteria</taxon>
        <taxon>Pseudomonadati</taxon>
        <taxon>Pseudomonadota</taxon>
        <taxon>Betaproteobacteria</taxon>
        <taxon>Burkholderiales</taxon>
        <taxon>Burkholderiaceae</taxon>
        <taxon>Burkholderia</taxon>
        <taxon>Burkholderia cepacia complex</taxon>
    </lineage>
</organism>
<name>A4JW96_BURVG</name>